<keyword evidence="2" id="KW-0472">Membrane</keyword>
<sequence>MASVWGELKRRNVVRVAIAYAVVAWLSIEVSATTFPMLKLPEWAATFVTVLLIIGFPVAVIFAWAYEFTPEGLKKEEDVDRSESIMHVTGRKLDFVIIGVLVIAVGFLLVDKLYLSEGDTAPDEIIATERKSIAVLPFVNMSDDANNEYFSDGISEEILNLLAQVPEMRVTSRSSAFSFKGQNLDVPTMAARLNVTHVLEGSVRKSGNQLRITAQLIEVEADTHLWSETFDRELKNVFAIQDEIAAAVVDALKITLLGEEPRSTETNPEAYALYLQGRHFSNQGTAESHKQAETLLKQALAIDPGFAPAWTNLGNVYRFGANALGVRPFDEGNELARDAIEKALAIDPHYGPAYAALAMIEIEYDWDFTAALQHLQQARALDSGDVAILRSTADLNRYLGRLDEAIDLNRQAVALDPVSYAGHLSLGASYYVARRLDEAAEILRLAISLNPGGNFSHYFLGNVLLRQGDAPSALAAMEQETSDGLRLTGIAIVQHALGDAEASDAALKQLIEKYAAFAAYQVAEAFAFRGEIDHAFDWLEQAYDNRDSGLLSVLADPTFANLHDDPRWEPLLDKMGLPH</sequence>
<keyword evidence="1" id="KW-0802">TPR repeat</keyword>
<dbReference type="Pfam" id="PF13432">
    <property type="entry name" value="TPR_16"/>
    <property type="match status" value="2"/>
</dbReference>
<dbReference type="PANTHER" id="PTHR12558">
    <property type="entry name" value="CELL DIVISION CYCLE 16,23,27"/>
    <property type="match status" value="1"/>
</dbReference>
<feature type="transmembrane region" description="Helical" evidence="2">
    <location>
        <begin position="93"/>
        <end position="110"/>
    </location>
</feature>
<gene>
    <name evidence="3" type="ORF">JTBM06_V1_440003</name>
</gene>
<dbReference type="SUPFAM" id="SSF48452">
    <property type="entry name" value="TPR-like"/>
    <property type="match status" value="2"/>
</dbReference>
<dbReference type="EMBL" id="LR633967">
    <property type="protein sequence ID" value="VUX56238.1"/>
    <property type="molecule type" value="Genomic_DNA"/>
</dbReference>
<feature type="transmembrane region" description="Helical" evidence="2">
    <location>
        <begin position="44"/>
        <end position="66"/>
    </location>
</feature>
<dbReference type="InterPro" id="IPR011990">
    <property type="entry name" value="TPR-like_helical_dom_sf"/>
</dbReference>
<protein>
    <submittedName>
        <fullName evidence="3">Uncharacterized protein</fullName>
    </submittedName>
</protein>
<name>A0A7D9D538_9GAMM</name>
<dbReference type="InterPro" id="IPR019734">
    <property type="entry name" value="TPR_rpt"/>
</dbReference>
<dbReference type="NCBIfam" id="NF047558">
    <property type="entry name" value="TPR_END_plus"/>
    <property type="match status" value="1"/>
</dbReference>
<evidence type="ECO:0000313" key="3">
    <source>
        <dbReference type="EMBL" id="VUX56238.1"/>
    </source>
</evidence>
<organism evidence="3">
    <name type="scientific">uncultured Woeseiaceae bacterium</name>
    <dbReference type="NCBI Taxonomy" id="1983305"/>
    <lineage>
        <taxon>Bacteria</taxon>
        <taxon>Pseudomonadati</taxon>
        <taxon>Pseudomonadota</taxon>
        <taxon>Gammaproteobacteria</taxon>
        <taxon>Woeseiales</taxon>
        <taxon>Woeseiaceae</taxon>
        <taxon>environmental samples</taxon>
    </lineage>
</organism>
<keyword evidence="2" id="KW-1133">Transmembrane helix</keyword>
<feature type="transmembrane region" description="Helical" evidence="2">
    <location>
        <begin position="12"/>
        <end position="32"/>
    </location>
</feature>
<dbReference type="SMART" id="SM00028">
    <property type="entry name" value="TPR"/>
    <property type="match status" value="4"/>
</dbReference>
<dbReference type="AlphaFoldDB" id="A0A7D9D538"/>
<evidence type="ECO:0000256" key="2">
    <source>
        <dbReference type="SAM" id="Phobius"/>
    </source>
</evidence>
<keyword evidence="2" id="KW-0812">Transmembrane</keyword>
<evidence type="ECO:0000256" key="1">
    <source>
        <dbReference type="PROSITE-ProRule" id="PRU00339"/>
    </source>
</evidence>
<proteinExistence type="predicted"/>
<dbReference type="PANTHER" id="PTHR12558:SF33">
    <property type="entry name" value="BLL7664 PROTEIN"/>
    <property type="match status" value="1"/>
</dbReference>
<dbReference type="Gene3D" id="1.25.40.10">
    <property type="entry name" value="Tetratricopeptide repeat domain"/>
    <property type="match status" value="2"/>
</dbReference>
<reference evidence="3" key="1">
    <citation type="submission" date="2019-07" db="EMBL/GenBank/DDBJ databases">
        <authorList>
            <person name="Weber M."/>
            <person name="Kostadinov I."/>
            <person name="Kostadinov D I."/>
        </authorList>
    </citation>
    <scope>NUCLEOTIDE SEQUENCE</scope>
    <source>
        <strain evidence="3">Gfbio:sag-sample-m06:053724c1-46a9-4a36-b237-ea2bf867836b</strain>
    </source>
</reference>
<dbReference type="PROSITE" id="PS50005">
    <property type="entry name" value="TPR"/>
    <property type="match status" value="1"/>
</dbReference>
<accession>A0A7D9D538</accession>
<feature type="repeat" description="TPR" evidence="1">
    <location>
        <begin position="420"/>
        <end position="453"/>
    </location>
</feature>
<dbReference type="Gene3D" id="3.40.50.10070">
    <property type="entry name" value="TolB, N-terminal domain"/>
    <property type="match status" value="1"/>
</dbReference>